<gene>
    <name evidence="11" type="primary">holA</name>
    <name evidence="11" type="ORF">JZO70_12755</name>
</gene>
<dbReference type="RefSeq" id="WP_207673950.1">
    <property type="nucleotide sequence ID" value="NZ_JAFREM010000018.1"/>
</dbReference>
<keyword evidence="4 11" id="KW-0548">Nucleotidyltransferase</keyword>
<dbReference type="Pfam" id="PF21694">
    <property type="entry name" value="DNA_pol3_delta_C"/>
    <property type="match status" value="1"/>
</dbReference>
<dbReference type="InterPro" id="IPR048466">
    <property type="entry name" value="DNA_pol3_delta-like_C"/>
</dbReference>
<accession>A0ABS3LF88</accession>
<evidence type="ECO:0000256" key="3">
    <source>
        <dbReference type="ARBA" id="ARBA00022679"/>
    </source>
</evidence>
<comment type="similarity">
    <text evidence="7">Belongs to the DNA polymerase HolA subunit family.</text>
</comment>
<sequence length="342" mass="39046">MNTHEALQAIRSQPLQPVYLITGTEDYLQQELRQAFMQRMKADDLEELNFMAFDMEESTIDQVVGEAESMPFFGDYRMVFVEKPYFLTGEKKASAPEQDIDALLAYLKQPLESTVLVIWAAYPKLDARKKITKALKKQAVIIDAAPLQEGDLRNFLQRYISNEGAKISREAFDLFLRLTDFDLSKAMNELNKLLLFAGEGGTITVQQVEDLVPKTLEHNVFELTEQVLKGNAEKAYQTYEELHVQGEETIKLNAILIGQVRLLLQTKILQKIGYQQANIAETIGVHPYRVKLAMQQVAKFPLPTLSEMFDQLVENDYQVKTGQLDKELAFQLFILKTTAKIK</sequence>
<keyword evidence="3 11" id="KW-0808">Transferase</keyword>
<dbReference type="Proteomes" id="UP000664601">
    <property type="component" value="Unassembled WGS sequence"/>
</dbReference>
<protein>
    <recommendedName>
        <fullName evidence="2">DNA polymerase III subunit delta</fullName>
        <ecNumber evidence="1">2.7.7.7</ecNumber>
    </recommendedName>
</protein>
<proteinExistence type="inferred from homology"/>
<dbReference type="Gene3D" id="1.10.8.60">
    <property type="match status" value="1"/>
</dbReference>
<keyword evidence="12" id="KW-1185">Reference proteome</keyword>
<evidence type="ECO:0000256" key="4">
    <source>
        <dbReference type="ARBA" id="ARBA00022695"/>
    </source>
</evidence>
<evidence type="ECO:0000259" key="10">
    <source>
        <dbReference type="Pfam" id="PF21694"/>
    </source>
</evidence>
<name>A0ABS3LF88_9ENTE</name>
<dbReference type="Gene3D" id="1.20.272.10">
    <property type="match status" value="1"/>
</dbReference>
<feature type="domain" description="DNA polymerase III delta N-terminal" evidence="9">
    <location>
        <begin position="19"/>
        <end position="144"/>
    </location>
</feature>
<keyword evidence="6" id="KW-0239">DNA-directed DNA polymerase</keyword>
<reference evidence="11 12" key="1">
    <citation type="submission" date="2021-03" db="EMBL/GenBank/DDBJ databases">
        <title>Enterococcal diversity collection.</title>
        <authorList>
            <person name="Gilmore M.S."/>
            <person name="Schwartzman J."/>
            <person name="Van Tyne D."/>
            <person name="Martin M."/>
            <person name="Earl A.M."/>
            <person name="Manson A.L."/>
            <person name="Straub T."/>
            <person name="Salamzade R."/>
            <person name="Saavedra J."/>
            <person name="Lebreton F."/>
            <person name="Prichula J."/>
            <person name="Schaufler K."/>
            <person name="Gaca A."/>
            <person name="Sgardioli B."/>
            <person name="Wagenaar J."/>
            <person name="Strong T."/>
        </authorList>
    </citation>
    <scope>NUCLEOTIDE SEQUENCE [LARGE SCALE GENOMIC DNA]</scope>
    <source>
        <strain evidence="11 12">669A</strain>
    </source>
</reference>
<dbReference type="EC" id="2.7.7.7" evidence="1"/>
<dbReference type="Pfam" id="PF06144">
    <property type="entry name" value="DNA_pol3_delta"/>
    <property type="match status" value="1"/>
</dbReference>
<evidence type="ECO:0000256" key="8">
    <source>
        <dbReference type="ARBA" id="ARBA00049244"/>
    </source>
</evidence>
<dbReference type="SUPFAM" id="SSF52540">
    <property type="entry name" value="P-loop containing nucleoside triphosphate hydrolases"/>
    <property type="match status" value="1"/>
</dbReference>
<evidence type="ECO:0000256" key="2">
    <source>
        <dbReference type="ARBA" id="ARBA00017703"/>
    </source>
</evidence>
<dbReference type="PANTHER" id="PTHR34388:SF1">
    <property type="entry name" value="DNA POLYMERASE III SUBUNIT DELTA"/>
    <property type="match status" value="1"/>
</dbReference>
<dbReference type="InterPro" id="IPR027417">
    <property type="entry name" value="P-loop_NTPase"/>
</dbReference>
<dbReference type="InterPro" id="IPR008921">
    <property type="entry name" value="DNA_pol3_clamp-load_cplx_C"/>
</dbReference>
<keyword evidence="5" id="KW-0235">DNA replication</keyword>
<evidence type="ECO:0000256" key="7">
    <source>
        <dbReference type="ARBA" id="ARBA00034754"/>
    </source>
</evidence>
<comment type="caution">
    <text evidence="11">The sequence shown here is derived from an EMBL/GenBank/DDBJ whole genome shotgun (WGS) entry which is preliminary data.</text>
</comment>
<evidence type="ECO:0000256" key="5">
    <source>
        <dbReference type="ARBA" id="ARBA00022705"/>
    </source>
</evidence>
<evidence type="ECO:0000256" key="6">
    <source>
        <dbReference type="ARBA" id="ARBA00022932"/>
    </source>
</evidence>
<dbReference type="InterPro" id="IPR005790">
    <property type="entry name" value="DNA_polIII_delta"/>
</dbReference>
<comment type="catalytic activity">
    <reaction evidence="8">
        <text>DNA(n) + a 2'-deoxyribonucleoside 5'-triphosphate = DNA(n+1) + diphosphate</text>
        <dbReference type="Rhea" id="RHEA:22508"/>
        <dbReference type="Rhea" id="RHEA-COMP:17339"/>
        <dbReference type="Rhea" id="RHEA-COMP:17340"/>
        <dbReference type="ChEBI" id="CHEBI:33019"/>
        <dbReference type="ChEBI" id="CHEBI:61560"/>
        <dbReference type="ChEBI" id="CHEBI:173112"/>
        <dbReference type="EC" id="2.7.7.7"/>
    </reaction>
</comment>
<evidence type="ECO:0000313" key="12">
    <source>
        <dbReference type="Proteomes" id="UP000664601"/>
    </source>
</evidence>
<evidence type="ECO:0000256" key="1">
    <source>
        <dbReference type="ARBA" id="ARBA00012417"/>
    </source>
</evidence>
<dbReference type="EMBL" id="JAFREM010000018">
    <property type="protein sequence ID" value="MBO1307039.1"/>
    <property type="molecule type" value="Genomic_DNA"/>
</dbReference>
<dbReference type="SUPFAM" id="SSF48019">
    <property type="entry name" value="post-AAA+ oligomerization domain-like"/>
    <property type="match status" value="1"/>
</dbReference>
<dbReference type="GO" id="GO:0003887">
    <property type="term" value="F:DNA-directed DNA polymerase activity"/>
    <property type="evidence" value="ECO:0007669"/>
    <property type="project" value="UniProtKB-EC"/>
</dbReference>
<dbReference type="InterPro" id="IPR010372">
    <property type="entry name" value="DNA_pol3_delta_N"/>
</dbReference>
<dbReference type="Gene3D" id="3.40.50.300">
    <property type="entry name" value="P-loop containing nucleotide triphosphate hydrolases"/>
    <property type="match status" value="1"/>
</dbReference>
<evidence type="ECO:0000259" key="9">
    <source>
        <dbReference type="Pfam" id="PF06144"/>
    </source>
</evidence>
<evidence type="ECO:0000313" key="11">
    <source>
        <dbReference type="EMBL" id="MBO1307039.1"/>
    </source>
</evidence>
<feature type="domain" description="DNA polymerase III delta subunit-like C-terminal" evidence="10">
    <location>
        <begin position="217"/>
        <end position="336"/>
    </location>
</feature>
<organism evidence="11 12">
    <name type="scientific">Candidatus Enterococcus moelleringii</name>
    <dbReference type="NCBI Taxonomy" id="2815325"/>
    <lineage>
        <taxon>Bacteria</taxon>
        <taxon>Bacillati</taxon>
        <taxon>Bacillota</taxon>
        <taxon>Bacilli</taxon>
        <taxon>Lactobacillales</taxon>
        <taxon>Enterococcaceae</taxon>
        <taxon>Enterococcus</taxon>
    </lineage>
</organism>
<dbReference type="NCBIfam" id="TIGR01128">
    <property type="entry name" value="holA"/>
    <property type="match status" value="1"/>
</dbReference>
<dbReference type="PANTHER" id="PTHR34388">
    <property type="entry name" value="DNA POLYMERASE III SUBUNIT DELTA"/>
    <property type="match status" value="1"/>
</dbReference>